<accession>A0A423V175</accession>
<dbReference type="Gene3D" id="1.10.1200.10">
    <property type="entry name" value="ACP-like"/>
    <property type="match status" value="1"/>
</dbReference>
<name>A0A423V175_STRGL</name>
<dbReference type="Proteomes" id="UP000285596">
    <property type="component" value="Unassembled WGS sequence"/>
</dbReference>
<proteinExistence type="predicted"/>
<dbReference type="EMBL" id="QWFA01000050">
    <property type="protein sequence ID" value="ROV68336.1"/>
    <property type="molecule type" value="Genomic_DNA"/>
</dbReference>
<sequence length="98" mass="10743">MTTESGIEPEELIRISEDQIARFVVERFLSDVEWTELDPDYDLLTTGVIDSLGVLQIASWLAKQHGITLTGPELTAGNFRSVRTIRATAERPQAGGAA</sequence>
<dbReference type="InterPro" id="IPR036736">
    <property type="entry name" value="ACP-like_sf"/>
</dbReference>
<evidence type="ECO:0000313" key="1">
    <source>
        <dbReference type="EMBL" id="ROV68336.1"/>
    </source>
</evidence>
<organism evidence="1 2">
    <name type="scientific">Streptomyces globisporus</name>
    <dbReference type="NCBI Taxonomy" id="1908"/>
    <lineage>
        <taxon>Bacteria</taxon>
        <taxon>Bacillati</taxon>
        <taxon>Actinomycetota</taxon>
        <taxon>Actinomycetes</taxon>
        <taxon>Kitasatosporales</taxon>
        <taxon>Streptomycetaceae</taxon>
        <taxon>Streptomyces</taxon>
    </lineage>
</organism>
<comment type="caution">
    <text evidence="1">The sequence shown here is derived from an EMBL/GenBank/DDBJ whole genome shotgun (WGS) entry which is preliminary data.</text>
</comment>
<dbReference type="AlphaFoldDB" id="A0A423V175"/>
<evidence type="ECO:0000313" key="2">
    <source>
        <dbReference type="Proteomes" id="UP000285596"/>
    </source>
</evidence>
<reference evidence="1 2" key="1">
    <citation type="submission" date="2018-08" db="EMBL/GenBank/DDBJ databases">
        <title>Streptomyces globisporus 1912-4Crt, whole genome shotgun sequence.</title>
        <authorList>
            <person name="Matselyukh B."/>
        </authorList>
    </citation>
    <scope>NUCLEOTIDE SEQUENCE [LARGE SCALE GENOMIC DNA]</scope>
    <source>
        <strain evidence="1 2">1912-4Crt</strain>
    </source>
</reference>
<dbReference type="GeneID" id="87631477"/>
<dbReference type="RefSeq" id="WP_031122359.1">
    <property type="nucleotide sequence ID" value="NZ_QWFA01000050.1"/>
</dbReference>
<gene>
    <name evidence="1" type="ORF">D3105_11955</name>
</gene>
<protein>
    <submittedName>
        <fullName evidence="1">Acyl carrier protein</fullName>
    </submittedName>
</protein>
<dbReference type="SUPFAM" id="SSF47336">
    <property type="entry name" value="ACP-like"/>
    <property type="match status" value="1"/>
</dbReference>